<sequence>MMVVAVLLAMLGIGGCASQDVLDEKVASRIRTVALLQISEPQVEQIDHYGKDNESHSTAYAQLLASAGIQFAPLLAESISRRLGDSGYHVNYLTQDYSGYGGQVTPDSAAARSGADAILLVRLKRIAYVSPGKDGALQPWVQVDVQLFDPNTHDSLYARQFNAGYAGDAGKAVRLPVDPKYRYLTASALHADVDASAGGLKDAMLAIGAAIGEDFAKGTRPMLKPSEAAMAAAQAAPAAPPQTAEDRDRATAEALAAQWSDRAPPVPAAPPPVAPPADTLNAVQADAQADEVPTPAAVPAAPVQPPAAAPLPEAPVPTAPPPVVAAAAPAEPISGAFTLPQAITVHAQPLDTAETVGELPAGAAVKVDPRVIHNPLGDWRYVTGDGASGWVQQSALQP</sequence>
<keyword evidence="3" id="KW-1185">Reference proteome</keyword>
<accession>A0A969WBP0</accession>
<gene>
    <name evidence="2" type="ORF">G7Y82_12165</name>
</gene>
<evidence type="ECO:0008006" key="4">
    <source>
        <dbReference type="Google" id="ProtNLM"/>
    </source>
</evidence>
<proteinExistence type="predicted"/>
<feature type="region of interest" description="Disordered" evidence="1">
    <location>
        <begin position="226"/>
        <end position="314"/>
    </location>
</feature>
<dbReference type="EMBL" id="JAAVXB010000006">
    <property type="protein sequence ID" value="NKF23073.1"/>
    <property type="molecule type" value="Genomic_DNA"/>
</dbReference>
<dbReference type="RefSeq" id="WP_168148306.1">
    <property type="nucleotide sequence ID" value="NZ_JAAVXB010000006.1"/>
</dbReference>
<evidence type="ECO:0000313" key="3">
    <source>
        <dbReference type="Proteomes" id="UP000653472"/>
    </source>
</evidence>
<evidence type="ECO:0000256" key="1">
    <source>
        <dbReference type="SAM" id="MobiDB-lite"/>
    </source>
</evidence>
<protein>
    <recommendedName>
        <fullName evidence="4">SH3 domain-containing protein</fullName>
    </recommendedName>
</protein>
<feature type="compositionally biased region" description="Pro residues" evidence="1">
    <location>
        <begin position="302"/>
        <end position="314"/>
    </location>
</feature>
<feature type="compositionally biased region" description="Pro residues" evidence="1">
    <location>
        <begin position="264"/>
        <end position="275"/>
    </location>
</feature>
<name>A0A969WBP0_9GAMM</name>
<dbReference type="AlphaFoldDB" id="A0A969WBP0"/>
<dbReference type="Proteomes" id="UP000653472">
    <property type="component" value="Unassembled WGS sequence"/>
</dbReference>
<feature type="compositionally biased region" description="Low complexity" evidence="1">
    <location>
        <begin position="228"/>
        <end position="243"/>
    </location>
</feature>
<organism evidence="2 3">
    <name type="scientific">Solimonas marina</name>
    <dbReference type="NCBI Taxonomy" id="2714601"/>
    <lineage>
        <taxon>Bacteria</taxon>
        <taxon>Pseudomonadati</taxon>
        <taxon>Pseudomonadota</taxon>
        <taxon>Gammaproteobacteria</taxon>
        <taxon>Nevskiales</taxon>
        <taxon>Nevskiaceae</taxon>
        <taxon>Solimonas</taxon>
    </lineage>
</organism>
<reference evidence="2" key="1">
    <citation type="submission" date="2020-03" db="EMBL/GenBank/DDBJ databases">
        <title>Solimonas marina sp. nov., isolated from deep seawater of the Pacific Ocean.</title>
        <authorList>
            <person name="Liu X."/>
            <person name="Lai Q."/>
            <person name="Sun F."/>
            <person name="Gai Y."/>
            <person name="Li G."/>
            <person name="Shao Z."/>
        </authorList>
    </citation>
    <scope>NUCLEOTIDE SEQUENCE</scope>
    <source>
        <strain evidence="2">C16B3</strain>
    </source>
</reference>
<feature type="compositionally biased region" description="Low complexity" evidence="1">
    <location>
        <begin position="290"/>
        <end position="301"/>
    </location>
</feature>
<evidence type="ECO:0000313" key="2">
    <source>
        <dbReference type="EMBL" id="NKF23073.1"/>
    </source>
</evidence>
<comment type="caution">
    <text evidence="2">The sequence shown here is derived from an EMBL/GenBank/DDBJ whole genome shotgun (WGS) entry which is preliminary data.</text>
</comment>